<keyword evidence="2" id="KW-1185">Reference proteome</keyword>
<protein>
    <submittedName>
        <fullName evidence="1">9755_t:CDS:1</fullName>
    </submittedName>
</protein>
<dbReference type="OrthoDB" id="10275083at2759"/>
<evidence type="ECO:0000313" key="2">
    <source>
        <dbReference type="Proteomes" id="UP000789572"/>
    </source>
</evidence>
<feature type="non-terminal residue" evidence="1">
    <location>
        <position position="120"/>
    </location>
</feature>
<evidence type="ECO:0000313" key="1">
    <source>
        <dbReference type="EMBL" id="CAG8541684.1"/>
    </source>
</evidence>
<comment type="caution">
    <text evidence="1">The sequence shown here is derived from an EMBL/GenBank/DDBJ whole genome shotgun (WGS) entry which is preliminary data.</text>
</comment>
<reference evidence="1" key="1">
    <citation type="submission" date="2021-06" db="EMBL/GenBank/DDBJ databases">
        <authorList>
            <person name="Kallberg Y."/>
            <person name="Tangrot J."/>
            <person name="Rosling A."/>
        </authorList>
    </citation>
    <scope>NUCLEOTIDE SEQUENCE</scope>
    <source>
        <strain evidence="1">IA702</strain>
    </source>
</reference>
<accession>A0A9N9FK00</accession>
<dbReference type="AlphaFoldDB" id="A0A9N9FK00"/>
<gene>
    <name evidence="1" type="ORF">POCULU_LOCUS4569</name>
</gene>
<proteinExistence type="predicted"/>
<name>A0A9N9FK00_9GLOM</name>
<sequence>LFNQQIWRRTAEITELREREMDAENLDWQPPDTLKQKLEQAYEKFNTNCHDIYKILRTARDVCHRELTENQLSVPPPATSEQIKSYIQHIESLQSLLNIDLIVKSSNKNDKWVPIKMEED</sequence>
<organism evidence="1 2">
    <name type="scientific">Paraglomus occultum</name>
    <dbReference type="NCBI Taxonomy" id="144539"/>
    <lineage>
        <taxon>Eukaryota</taxon>
        <taxon>Fungi</taxon>
        <taxon>Fungi incertae sedis</taxon>
        <taxon>Mucoromycota</taxon>
        <taxon>Glomeromycotina</taxon>
        <taxon>Glomeromycetes</taxon>
        <taxon>Paraglomerales</taxon>
        <taxon>Paraglomeraceae</taxon>
        <taxon>Paraglomus</taxon>
    </lineage>
</organism>
<dbReference type="EMBL" id="CAJVPJ010000602">
    <property type="protein sequence ID" value="CAG8541684.1"/>
    <property type="molecule type" value="Genomic_DNA"/>
</dbReference>
<dbReference type="Proteomes" id="UP000789572">
    <property type="component" value="Unassembled WGS sequence"/>
</dbReference>